<gene>
    <name evidence="2" type="ordered locus">Cgl1023</name>
</gene>
<keyword evidence="1" id="KW-0812">Transmembrane</keyword>
<accession>Q6M6E3</accession>
<dbReference type="RefSeq" id="WP_011014054.1">
    <property type="nucleotide sequence ID" value="NC_003450.3"/>
</dbReference>
<dbReference type="HOGENOM" id="CLU_2664871_0_0_11"/>
<organism evidence="2 3">
    <name type="scientific">Corynebacterium glutamicum (strain ATCC 13032 / DSM 20300 / JCM 1318 / BCRC 11384 / CCUG 27702 / LMG 3730 / NBRC 12168 / NCIMB 10025 / NRRL B-2784 / 534)</name>
    <dbReference type="NCBI Taxonomy" id="196627"/>
    <lineage>
        <taxon>Bacteria</taxon>
        <taxon>Bacillati</taxon>
        <taxon>Actinomycetota</taxon>
        <taxon>Actinomycetes</taxon>
        <taxon>Mycobacteriales</taxon>
        <taxon>Corynebacteriaceae</taxon>
        <taxon>Corynebacterium</taxon>
    </lineage>
</organism>
<dbReference type="KEGG" id="cgb:cg1160"/>
<sequence>MASSINIGVFNLGNAVAAWLAGATITTSLGLTSAGLVGGLMTSLGLVLAIVAVVLRRKAQGTQATISVVEHQPAQ</sequence>
<dbReference type="Proteomes" id="UP000000582">
    <property type="component" value="Chromosome"/>
</dbReference>
<feature type="transmembrane region" description="Helical" evidence="1">
    <location>
        <begin position="12"/>
        <end position="31"/>
    </location>
</feature>
<dbReference type="AlphaFoldDB" id="Q8NRM6"/>
<name>Q8NRM6_CORGL</name>
<evidence type="ECO:0000313" key="2">
    <source>
        <dbReference type="EMBL" id="BAB98415.1"/>
    </source>
</evidence>
<protein>
    <submittedName>
        <fullName evidence="2">Arabinose efflux permease</fullName>
    </submittedName>
</protein>
<evidence type="ECO:0000313" key="3">
    <source>
        <dbReference type="Proteomes" id="UP000000582"/>
    </source>
</evidence>
<dbReference type="BioCyc" id="CORYNE:G18NG-10594-MONOMER"/>
<dbReference type="PATRIC" id="fig|196627.13.peg.1000"/>
<keyword evidence="1" id="KW-0472">Membrane</keyword>
<dbReference type="OrthoDB" id="9814237at2"/>
<dbReference type="EMBL" id="BA000036">
    <property type="protein sequence ID" value="BAB98415.1"/>
    <property type="molecule type" value="Genomic_DNA"/>
</dbReference>
<proteinExistence type="predicted"/>
<accession>Q8NRM6</accession>
<dbReference type="eggNOG" id="COG2814">
    <property type="taxonomic scope" value="Bacteria"/>
</dbReference>
<keyword evidence="1" id="KW-1133">Transmembrane helix</keyword>
<reference evidence="3" key="1">
    <citation type="journal article" date="2003" name="Appl. Microbiol. Biotechnol.">
        <title>The Corynebacterium glutamicum genome: features and impacts on biotechnological processes.</title>
        <authorList>
            <person name="Ikeda M."/>
            <person name="Nakagawa S."/>
        </authorList>
    </citation>
    <scope>NUCLEOTIDE SEQUENCE [LARGE SCALE GENOMIC DNA]</scope>
    <source>
        <strain evidence="3">ATCC 13032 / DSM 20300 / BCRC 11384 / JCM 1318 / LMG 3730 / NCIMB 10025</strain>
    </source>
</reference>
<dbReference type="GeneID" id="1019008"/>
<feature type="transmembrane region" description="Helical" evidence="1">
    <location>
        <begin position="37"/>
        <end position="55"/>
    </location>
</feature>
<keyword evidence="3" id="KW-1185">Reference proteome</keyword>
<dbReference type="KEGG" id="cgl:Cgl1023"/>
<dbReference type="STRING" id="196627.cg1160"/>
<evidence type="ECO:0000256" key="1">
    <source>
        <dbReference type="SAM" id="Phobius"/>
    </source>
</evidence>